<keyword evidence="1" id="KW-0812">Transmembrane</keyword>
<dbReference type="KEGG" id="cbr:CBG_10631"/>
<gene>
    <name evidence="2 4" type="ORF">CBG10631</name>
    <name evidence="2" type="ORF">CBG_10631</name>
</gene>
<evidence type="ECO:0000313" key="3">
    <source>
        <dbReference type="Proteomes" id="UP000008549"/>
    </source>
</evidence>
<evidence type="ECO:0000313" key="4">
    <source>
        <dbReference type="WormBase" id="CBG10631"/>
    </source>
</evidence>
<feature type="transmembrane region" description="Helical" evidence="1">
    <location>
        <begin position="100"/>
        <end position="120"/>
    </location>
</feature>
<name>A8XBH6_CAEBR</name>
<dbReference type="RefSeq" id="XP_002646032.1">
    <property type="nucleotide sequence ID" value="XM_002645986.1"/>
</dbReference>
<accession>A8XBH6</accession>
<dbReference type="CTD" id="8588031"/>
<dbReference type="GeneID" id="8588031"/>
<evidence type="ECO:0000313" key="2">
    <source>
        <dbReference type="EMBL" id="CAP29991.1"/>
    </source>
</evidence>
<dbReference type="WormBase" id="CBG10631">
    <property type="protein sequence ID" value="CBP16931"/>
    <property type="gene ID" value="WBGene00031959"/>
</dbReference>
<dbReference type="AlphaFoldDB" id="A8XBH6"/>
<organism evidence="2 3">
    <name type="scientific">Caenorhabditis briggsae</name>
    <dbReference type="NCBI Taxonomy" id="6238"/>
    <lineage>
        <taxon>Eukaryota</taxon>
        <taxon>Metazoa</taxon>
        <taxon>Ecdysozoa</taxon>
        <taxon>Nematoda</taxon>
        <taxon>Chromadorea</taxon>
        <taxon>Rhabditida</taxon>
        <taxon>Rhabditina</taxon>
        <taxon>Rhabditomorpha</taxon>
        <taxon>Rhabditoidea</taxon>
        <taxon>Rhabditidae</taxon>
        <taxon>Peloderinae</taxon>
        <taxon>Caenorhabditis</taxon>
    </lineage>
</organism>
<sequence length="135" mass="15961">MRSNFSMAVRKKKKNISGKHLRRNFFAIFKVEIPGGIKAQYFGEVDGRDTNQKHLAFRVVRYATITSNFWKLKILKRLTTSHKQLVYCKIVPLKNTNLRFIFLFSYYFHLLVLIELEIVIRETFNQEPASTEDVT</sequence>
<dbReference type="InParanoid" id="A8XBH6"/>
<dbReference type="Proteomes" id="UP000008549">
    <property type="component" value="Unassembled WGS sequence"/>
</dbReference>
<keyword evidence="1" id="KW-0472">Membrane</keyword>
<reference evidence="2 3" key="1">
    <citation type="journal article" date="2003" name="PLoS Biol.">
        <title>The genome sequence of Caenorhabditis briggsae: a platform for comparative genomics.</title>
        <authorList>
            <person name="Stein L.D."/>
            <person name="Bao Z."/>
            <person name="Blasiar D."/>
            <person name="Blumenthal T."/>
            <person name="Brent M.R."/>
            <person name="Chen N."/>
            <person name="Chinwalla A."/>
            <person name="Clarke L."/>
            <person name="Clee C."/>
            <person name="Coghlan A."/>
            <person name="Coulson A."/>
            <person name="D'Eustachio P."/>
            <person name="Fitch D.H."/>
            <person name="Fulton L.A."/>
            <person name="Fulton R.E."/>
            <person name="Griffiths-Jones S."/>
            <person name="Harris T.W."/>
            <person name="Hillier L.W."/>
            <person name="Kamath R."/>
            <person name="Kuwabara P.E."/>
            <person name="Mardis E.R."/>
            <person name="Marra M.A."/>
            <person name="Miner T.L."/>
            <person name="Minx P."/>
            <person name="Mullikin J.C."/>
            <person name="Plumb R.W."/>
            <person name="Rogers J."/>
            <person name="Schein J.E."/>
            <person name="Sohrmann M."/>
            <person name="Spieth J."/>
            <person name="Stajich J.E."/>
            <person name="Wei C."/>
            <person name="Willey D."/>
            <person name="Wilson R.K."/>
            <person name="Durbin R."/>
            <person name="Waterston R.H."/>
        </authorList>
    </citation>
    <scope>NUCLEOTIDE SEQUENCE [LARGE SCALE GENOMIC DNA]</scope>
    <source>
        <strain evidence="2 3">AF16</strain>
    </source>
</reference>
<dbReference type="EMBL" id="HE601530">
    <property type="protein sequence ID" value="CAP29991.1"/>
    <property type="molecule type" value="Genomic_DNA"/>
</dbReference>
<proteinExistence type="predicted"/>
<evidence type="ECO:0000256" key="1">
    <source>
        <dbReference type="SAM" id="Phobius"/>
    </source>
</evidence>
<keyword evidence="3" id="KW-1185">Reference proteome</keyword>
<keyword evidence="1" id="KW-1133">Transmembrane helix</keyword>
<dbReference type="HOGENOM" id="CLU_1887596_0_0_1"/>
<protein>
    <submittedName>
        <fullName evidence="2">Protein CBG10631</fullName>
    </submittedName>
</protein>
<reference evidence="2 3" key="2">
    <citation type="journal article" date="2011" name="PLoS Genet.">
        <title>Caenorhabditis briggsae recombinant inbred line genotypes reveal inter-strain incompatibility and the evolution of recombination.</title>
        <authorList>
            <person name="Ross J.A."/>
            <person name="Koboldt D.C."/>
            <person name="Staisch J.E."/>
            <person name="Chamberlin H.M."/>
            <person name="Gupta B.P."/>
            <person name="Miller R.D."/>
            <person name="Baird S.E."/>
            <person name="Haag E.S."/>
        </authorList>
    </citation>
    <scope>NUCLEOTIDE SEQUENCE [LARGE SCALE GENOMIC DNA]</scope>
    <source>
        <strain evidence="2 3">AF16</strain>
    </source>
</reference>